<reference evidence="5" key="1">
    <citation type="submission" date="2021-06" db="EMBL/GenBank/DDBJ databases">
        <title>Description of novel taxa of the family Lachnospiraceae.</title>
        <authorList>
            <person name="Chaplin A.V."/>
            <person name="Sokolova S.R."/>
            <person name="Pikina A.P."/>
            <person name="Korzhanova M."/>
            <person name="Belova V."/>
            <person name="Korostin D."/>
            <person name="Efimov B.A."/>
        </authorList>
    </citation>
    <scope>NUCLEOTIDE SEQUENCE</scope>
    <source>
        <strain evidence="5">ASD5720</strain>
    </source>
</reference>
<dbReference type="EMBL" id="JAHQCW010000031">
    <property type="protein sequence ID" value="MBU9738251.1"/>
    <property type="molecule type" value="Genomic_DNA"/>
</dbReference>
<dbReference type="GO" id="GO:0003700">
    <property type="term" value="F:DNA-binding transcription factor activity"/>
    <property type="evidence" value="ECO:0007669"/>
    <property type="project" value="InterPro"/>
</dbReference>
<dbReference type="PANTHER" id="PTHR43280:SF2">
    <property type="entry name" value="HTH-TYPE TRANSCRIPTIONAL REGULATOR EXSA"/>
    <property type="match status" value="1"/>
</dbReference>
<keyword evidence="1" id="KW-0805">Transcription regulation</keyword>
<evidence type="ECO:0000259" key="4">
    <source>
        <dbReference type="PROSITE" id="PS01124"/>
    </source>
</evidence>
<evidence type="ECO:0000313" key="6">
    <source>
        <dbReference type="Proteomes" id="UP000712157"/>
    </source>
</evidence>
<feature type="domain" description="HTH araC/xylS-type" evidence="4">
    <location>
        <begin position="191"/>
        <end position="279"/>
    </location>
</feature>
<dbReference type="Pfam" id="PF12833">
    <property type="entry name" value="HTH_18"/>
    <property type="match status" value="1"/>
</dbReference>
<sequence length="280" mass="32610">MNRINFHAGYHPATARPYTADDSYVQVPASPLLQPYIRCYWGSVHEFNPHICGSYDGTLIVPDTCLDLIMIQNLENGHIRMLFVCLNDTYTINSWDKREKKISVFAVRFHCWTMNLISRVPMTATLNQVYPPDEFFPGVQELGKRIFDTDSFQERIRIAEEYIKRLVDFGPASLPFFDGMDYILNHKGVSTLKELSEHLCYSKRQTQRIFTKALGITPGYFMDLVRYQSVWQEMLAIHTAGRKINYMDIVAKYGYSDQSHFITDFKKYHSMTPREALNNL</sequence>
<accession>A0A949K1L2</accession>
<protein>
    <submittedName>
        <fullName evidence="5">Helix-turn-helix transcriptional regulator</fullName>
    </submittedName>
</protein>
<evidence type="ECO:0000256" key="1">
    <source>
        <dbReference type="ARBA" id="ARBA00023015"/>
    </source>
</evidence>
<dbReference type="InterPro" id="IPR009057">
    <property type="entry name" value="Homeodomain-like_sf"/>
</dbReference>
<keyword evidence="6" id="KW-1185">Reference proteome</keyword>
<comment type="caution">
    <text evidence="5">The sequence shown here is derived from an EMBL/GenBank/DDBJ whole genome shotgun (WGS) entry which is preliminary data.</text>
</comment>
<dbReference type="InterPro" id="IPR018060">
    <property type="entry name" value="HTH_AraC"/>
</dbReference>
<dbReference type="GO" id="GO:0043565">
    <property type="term" value="F:sequence-specific DNA binding"/>
    <property type="evidence" value="ECO:0007669"/>
    <property type="project" value="InterPro"/>
</dbReference>
<evidence type="ECO:0000256" key="2">
    <source>
        <dbReference type="ARBA" id="ARBA00023125"/>
    </source>
</evidence>
<proteinExistence type="predicted"/>
<dbReference type="InterPro" id="IPR046532">
    <property type="entry name" value="DUF6597"/>
</dbReference>
<evidence type="ECO:0000256" key="3">
    <source>
        <dbReference type="ARBA" id="ARBA00023163"/>
    </source>
</evidence>
<dbReference type="SMART" id="SM00342">
    <property type="entry name" value="HTH_ARAC"/>
    <property type="match status" value="1"/>
</dbReference>
<keyword evidence="3" id="KW-0804">Transcription</keyword>
<dbReference type="Gene3D" id="1.10.10.60">
    <property type="entry name" value="Homeodomain-like"/>
    <property type="match status" value="1"/>
</dbReference>
<dbReference type="RefSeq" id="WP_238722500.1">
    <property type="nucleotide sequence ID" value="NZ_JAHQCW010000031.1"/>
</dbReference>
<dbReference type="SUPFAM" id="SSF46689">
    <property type="entry name" value="Homeodomain-like"/>
    <property type="match status" value="1"/>
</dbReference>
<gene>
    <name evidence="5" type="ORF">KTH89_17035</name>
</gene>
<evidence type="ECO:0000313" key="5">
    <source>
        <dbReference type="EMBL" id="MBU9738251.1"/>
    </source>
</evidence>
<dbReference type="Pfam" id="PF20240">
    <property type="entry name" value="DUF6597"/>
    <property type="match status" value="1"/>
</dbReference>
<keyword evidence="2" id="KW-0238">DNA-binding</keyword>
<dbReference type="AlphaFoldDB" id="A0A949K1L2"/>
<dbReference type="PROSITE" id="PS01124">
    <property type="entry name" value="HTH_ARAC_FAMILY_2"/>
    <property type="match status" value="1"/>
</dbReference>
<organism evidence="5 6">
    <name type="scientific">Diplocloster agilis</name>
    <dbReference type="NCBI Taxonomy" id="2850323"/>
    <lineage>
        <taxon>Bacteria</taxon>
        <taxon>Bacillati</taxon>
        <taxon>Bacillota</taxon>
        <taxon>Clostridia</taxon>
        <taxon>Lachnospirales</taxon>
        <taxon>Lachnospiraceae</taxon>
        <taxon>Diplocloster</taxon>
    </lineage>
</organism>
<name>A0A949K1L2_9FIRM</name>
<dbReference type="Proteomes" id="UP000712157">
    <property type="component" value="Unassembled WGS sequence"/>
</dbReference>
<dbReference type="PANTHER" id="PTHR43280">
    <property type="entry name" value="ARAC-FAMILY TRANSCRIPTIONAL REGULATOR"/>
    <property type="match status" value="1"/>
</dbReference>